<proteinExistence type="predicted"/>
<protein>
    <recommendedName>
        <fullName evidence="1">Reverse transcriptase zinc-binding domain-containing protein</fullName>
    </recommendedName>
</protein>
<comment type="caution">
    <text evidence="2">The sequence shown here is derived from an EMBL/GenBank/DDBJ whole genome shotgun (WGS) entry which is preliminary data.</text>
</comment>
<dbReference type="EMBL" id="JACGWM010000011">
    <property type="protein sequence ID" value="KAL0341483.1"/>
    <property type="molecule type" value="Genomic_DNA"/>
</dbReference>
<dbReference type="AlphaFoldDB" id="A0AAW2NES8"/>
<reference evidence="2" key="2">
    <citation type="journal article" date="2024" name="Plant">
        <title>Genomic evolution and insights into agronomic trait innovations of Sesamum species.</title>
        <authorList>
            <person name="Miao H."/>
            <person name="Wang L."/>
            <person name="Qu L."/>
            <person name="Liu H."/>
            <person name="Sun Y."/>
            <person name="Le M."/>
            <person name="Wang Q."/>
            <person name="Wei S."/>
            <person name="Zheng Y."/>
            <person name="Lin W."/>
            <person name="Duan Y."/>
            <person name="Cao H."/>
            <person name="Xiong S."/>
            <person name="Wang X."/>
            <person name="Wei L."/>
            <person name="Li C."/>
            <person name="Ma Q."/>
            <person name="Ju M."/>
            <person name="Zhao R."/>
            <person name="Li G."/>
            <person name="Mu C."/>
            <person name="Tian Q."/>
            <person name="Mei H."/>
            <person name="Zhang T."/>
            <person name="Gao T."/>
            <person name="Zhang H."/>
        </authorList>
    </citation>
    <scope>NUCLEOTIDE SEQUENCE</scope>
    <source>
        <strain evidence="2">KEN8</strain>
    </source>
</reference>
<evidence type="ECO:0000259" key="1">
    <source>
        <dbReference type="Pfam" id="PF13966"/>
    </source>
</evidence>
<reference evidence="2" key="1">
    <citation type="submission" date="2020-06" db="EMBL/GenBank/DDBJ databases">
        <authorList>
            <person name="Li T."/>
            <person name="Hu X."/>
            <person name="Zhang T."/>
            <person name="Song X."/>
            <person name="Zhang H."/>
            <person name="Dai N."/>
            <person name="Sheng W."/>
            <person name="Hou X."/>
            <person name="Wei L."/>
        </authorList>
    </citation>
    <scope>NUCLEOTIDE SEQUENCE</scope>
    <source>
        <strain evidence="2">KEN8</strain>
        <tissue evidence="2">Leaf</tissue>
    </source>
</reference>
<evidence type="ECO:0000313" key="2">
    <source>
        <dbReference type="EMBL" id="KAL0341483.1"/>
    </source>
</evidence>
<feature type="domain" description="Reverse transcriptase zinc-binding" evidence="1">
    <location>
        <begin position="189"/>
        <end position="267"/>
    </location>
</feature>
<dbReference type="InterPro" id="IPR026960">
    <property type="entry name" value="RVT-Znf"/>
</dbReference>
<accession>A0AAW2NES8</accession>
<gene>
    <name evidence="2" type="ORF">Scaly_1810900</name>
</gene>
<sequence>MKETIERVLASLENRITDAMHADLTRPFTSEEITQALNQMHPLKSSGLDAFDPSHLITDNVLVAYELNYFLMDKSWGRVGHVFLKLDISKAYDRVEFCFLERQATQEASVRVKHILSQFEEALGLKINNLKLAMVFNKNMRALVEAEFSPLNAHCILGIKLWGNGLRDALVWHYESHGRFLVGSAYRVAYNLSKEVGGSTSVRSWRFIWSSKAPPKVLIFAWRWSRDAMPTSASLRRWGVSLTEGCFGCFADQEDVFHVHFSCPFARLV</sequence>
<name>A0AAW2NES8_9LAMI</name>
<organism evidence="2">
    <name type="scientific">Sesamum calycinum</name>
    <dbReference type="NCBI Taxonomy" id="2727403"/>
    <lineage>
        <taxon>Eukaryota</taxon>
        <taxon>Viridiplantae</taxon>
        <taxon>Streptophyta</taxon>
        <taxon>Embryophyta</taxon>
        <taxon>Tracheophyta</taxon>
        <taxon>Spermatophyta</taxon>
        <taxon>Magnoliopsida</taxon>
        <taxon>eudicotyledons</taxon>
        <taxon>Gunneridae</taxon>
        <taxon>Pentapetalae</taxon>
        <taxon>asterids</taxon>
        <taxon>lamiids</taxon>
        <taxon>Lamiales</taxon>
        <taxon>Pedaliaceae</taxon>
        <taxon>Sesamum</taxon>
    </lineage>
</organism>
<dbReference type="Pfam" id="PF13966">
    <property type="entry name" value="zf-RVT"/>
    <property type="match status" value="1"/>
</dbReference>